<sequence length="171" mass="19845">MIAMQYKFVFPADYDMTLIERRITEKGYLLDGWPGLVFKAYLYARKDAALYHYSVNGFPVNSYAPFYVWQDHHAMMAFLSSDGFKALCEQFGRPKVETWFIDEPPTPPTEQHQFVSITHDANQQTDIQGINYHAWQPLRVTWIRNAELSTYQAHDLYAVGYIARGQAFTAS</sequence>
<gene>
    <name evidence="1" type="ORF">VSP9026_03548</name>
</gene>
<protein>
    <recommendedName>
        <fullName evidence="3">DUF4865 domain-containing protein</fullName>
    </recommendedName>
</protein>
<organism evidence="1 2">
    <name type="scientific">Vibrio spartinae</name>
    <dbReference type="NCBI Taxonomy" id="1918945"/>
    <lineage>
        <taxon>Bacteria</taxon>
        <taxon>Pseudomonadati</taxon>
        <taxon>Pseudomonadota</taxon>
        <taxon>Gammaproteobacteria</taxon>
        <taxon>Vibrionales</taxon>
        <taxon>Vibrionaceae</taxon>
        <taxon>Vibrio</taxon>
    </lineage>
</organism>
<dbReference type="RefSeq" id="WP_074374272.1">
    <property type="nucleotide sequence ID" value="NZ_AP024907.1"/>
</dbReference>
<dbReference type="EMBL" id="FSSB01000021">
    <property type="protein sequence ID" value="SIO95796.1"/>
    <property type="molecule type" value="Genomic_DNA"/>
</dbReference>
<evidence type="ECO:0000313" key="1">
    <source>
        <dbReference type="EMBL" id="SIO95796.1"/>
    </source>
</evidence>
<accession>A0A1N6M8W0</accession>
<dbReference type="Proteomes" id="UP000184774">
    <property type="component" value="Unassembled WGS sequence"/>
</dbReference>
<dbReference type="OrthoDB" id="2065010at2"/>
<dbReference type="Pfam" id="PF16157">
    <property type="entry name" value="DUF4865"/>
    <property type="match status" value="1"/>
</dbReference>
<dbReference type="AlphaFoldDB" id="A0A1N6M8W0"/>
<evidence type="ECO:0008006" key="3">
    <source>
        <dbReference type="Google" id="ProtNLM"/>
    </source>
</evidence>
<proteinExistence type="predicted"/>
<name>A0A1N6M8W0_9VIBR</name>
<reference evidence="1 2" key="1">
    <citation type="submission" date="2016-12" db="EMBL/GenBank/DDBJ databases">
        <authorList>
            <person name="Song W.-J."/>
            <person name="Kurnit D.M."/>
        </authorList>
    </citation>
    <scope>NUCLEOTIDE SEQUENCE [LARGE SCALE GENOMIC DNA]</scope>
    <source>
        <strain evidence="1 2">CECT 9026</strain>
    </source>
</reference>
<evidence type="ECO:0000313" key="2">
    <source>
        <dbReference type="Proteomes" id="UP000184774"/>
    </source>
</evidence>
<dbReference type="InterPro" id="IPR032349">
    <property type="entry name" value="DUF4865"/>
</dbReference>